<organism evidence="3">
    <name type="scientific">Brugia pahangi</name>
    <name type="common">Filarial nematode worm</name>
    <dbReference type="NCBI Taxonomy" id="6280"/>
    <lineage>
        <taxon>Eukaryota</taxon>
        <taxon>Metazoa</taxon>
        <taxon>Ecdysozoa</taxon>
        <taxon>Nematoda</taxon>
        <taxon>Chromadorea</taxon>
        <taxon>Rhabditida</taxon>
        <taxon>Spirurina</taxon>
        <taxon>Spiruromorpha</taxon>
        <taxon>Filarioidea</taxon>
        <taxon>Onchocercidae</taxon>
        <taxon>Brugia</taxon>
    </lineage>
</organism>
<dbReference type="Proteomes" id="UP000278627">
    <property type="component" value="Unassembled WGS sequence"/>
</dbReference>
<reference evidence="3" key="1">
    <citation type="submission" date="2017-02" db="UniProtKB">
        <authorList>
            <consortium name="WormBaseParasite"/>
        </authorList>
    </citation>
    <scope>IDENTIFICATION</scope>
</reference>
<keyword evidence="2" id="KW-1185">Reference proteome</keyword>
<evidence type="ECO:0000313" key="3">
    <source>
        <dbReference type="WBParaSite" id="BPAG_0000533601-mRNA-1"/>
    </source>
</evidence>
<evidence type="ECO:0000313" key="2">
    <source>
        <dbReference type="Proteomes" id="UP000278627"/>
    </source>
</evidence>
<gene>
    <name evidence="1" type="ORF">BPAG_LOCUS5300</name>
</gene>
<evidence type="ECO:0000313" key="1">
    <source>
        <dbReference type="EMBL" id="VDN86486.1"/>
    </source>
</evidence>
<dbReference type="EMBL" id="UZAD01003565">
    <property type="protein sequence ID" value="VDN86486.1"/>
    <property type="molecule type" value="Genomic_DNA"/>
</dbReference>
<accession>A0A0N4TAU9</accession>
<protein>
    <submittedName>
        <fullName evidence="3">Reverse transcriptase domain-containing protein</fullName>
    </submittedName>
</protein>
<dbReference type="AlphaFoldDB" id="A0A0N4TAU9"/>
<name>A0A0N4TAU9_BRUPA</name>
<reference evidence="1 2" key="2">
    <citation type="submission" date="2018-11" db="EMBL/GenBank/DDBJ databases">
        <authorList>
            <consortium name="Pathogen Informatics"/>
        </authorList>
    </citation>
    <scope>NUCLEOTIDE SEQUENCE [LARGE SCALE GENOMIC DNA]</scope>
</reference>
<proteinExistence type="predicted"/>
<dbReference type="WBParaSite" id="BPAG_0000533601-mRNA-1">
    <property type="protein sequence ID" value="BPAG_0000533601-mRNA-1"/>
    <property type="gene ID" value="BPAG_0000533601"/>
</dbReference>
<sequence length="77" mass="8788">MGFRIESSLINVLNLYQNRLGRSLLRTDISCIPGRYELELCNLVPKKLPIYCNLAKLACEADLMLLPFIGSKNFKIK</sequence>